<organism evidence="2 3">
    <name type="scientific">Myceligenerans salitolerans</name>
    <dbReference type="NCBI Taxonomy" id="1230528"/>
    <lineage>
        <taxon>Bacteria</taxon>
        <taxon>Bacillati</taxon>
        <taxon>Actinomycetota</taxon>
        <taxon>Actinomycetes</taxon>
        <taxon>Micrococcales</taxon>
        <taxon>Promicromonosporaceae</taxon>
        <taxon>Myceligenerans</taxon>
    </lineage>
</organism>
<feature type="transmembrane region" description="Helical" evidence="1">
    <location>
        <begin position="85"/>
        <end position="106"/>
    </location>
</feature>
<feature type="transmembrane region" description="Helical" evidence="1">
    <location>
        <begin position="55"/>
        <end position="73"/>
    </location>
</feature>
<evidence type="ECO:0000256" key="1">
    <source>
        <dbReference type="SAM" id="Phobius"/>
    </source>
</evidence>
<keyword evidence="1" id="KW-0472">Membrane</keyword>
<reference evidence="3" key="2">
    <citation type="submission" date="2023-07" db="EMBL/GenBank/DDBJ databases">
        <title>Myceligenerans salitolerans sp. nov., a halotolerant actinomycete isolated from a salt lake in Xinjiang, China.</title>
        <authorList>
            <person name="Guan T."/>
        </authorList>
    </citation>
    <scope>NUCLEOTIDE SEQUENCE [LARGE SCALE GENOMIC DNA]</scope>
    <source>
        <strain evidence="3">XHU 5031</strain>
    </source>
</reference>
<evidence type="ECO:0000313" key="2">
    <source>
        <dbReference type="EMBL" id="MBO0611034.1"/>
    </source>
</evidence>
<keyword evidence="1" id="KW-0812">Transmembrane</keyword>
<dbReference type="Proteomes" id="UP000664617">
    <property type="component" value="Unassembled WGS sequence"/>
</dbReference>
<name>A0ABS3IDH7_9MICO</name>
<feature type="transmembrane region" description="Helical" evidence="1">
    <location>
        <begin position="12"/>
        <end position="35"/>
    </location>
</feature>
<evidence type="ECO:0008006" key="4">
    <source>
        <dbReference type="Google" id="ProtNLM"/>
    </source>
</evidence>
<gene>
    <name evidence="2" type="ORF">J0911_18590</name>
</gene>
<protein>
    <recommendedName>
        <fullName evidence="4">DUF4234 domain-containing protein</fullName>
    </recommendedName>
</protein>
<accession>A0ABS3IDH7</accession>
<evidence type="ECO:0000313" key="3">
    <source>
        <dbReference type="Proteomes" id="UP000664617"/>
    </source>
</evidence>
<reference evidence="2 3" key="1">
    <citation type="submission" date="2021-03" db="EMBL/GenBank/DDBJ databases">
        <authorList>
            <person name="Xin L."/>
        </authorList>
    </citation>
    <scope>NUCLEOTIDE SEQUENCE [LARGE SCALE GENOMIC DNA]</scope>
    <source>
        <strain evidence="2 3">XHU 5031</strain>
    </source>
</reference>
<dbReference type="EMBL" id="JAFMPK010000048">
    <property type="protein sequence ID" value="MBO0611034.1"/>
    <property type="molecule type" value="Genomic_DNA"/>
</dbReference>
<sequence>MTTTAPSGRRHIGLYVSACAIGIVAYLVGPWIWYFGHLRPLTHDGLGAPLTGRDVAVIGVPFLLAWIVLLWAYRARRSVGAKEDGAAGLLFLGGIEIAALLLFAIATLR</sequence>
<proteinExistence type="predicted"/>
<keyword evidence="3" id="KW-1185">Reference proteome</keyword>
<keyword evidence="1" id="KW-1133">Transmembrane helix</keyword>
<dbReference type="RefSeq" id="WP_207276983.1">
    <property type="nucleotide sequence ID" value="NZ_JAFMPK010000048.1"/>
</dbReference>
<comment type="caution">
    <text evidence="2">The sequence shown here is derived from an EMBL/GenBank/DDBJ whole genome shotgun (WGS) entry which is preliminary data.</text>
</comment>